<evidence type="ECO:0000313" key="2">
    <source>
        <dbReference type="Proteomes" id="UP000032076"/>
    </source>
</evidence>
<name>A0ABD4A4A1_9BACI</name>
<evidence type="ECO:0000313" key="1">
    <source>
        <dbReference type="EMBL" id="KIO71915.1"/>
    </source>
</evidence>
<dbReference type="AlphaFoldDB" id="A0ABD4A4A1"/>
<accession>A0ABD4A4A1</accession>
<gene>
    <name evidence="1" type="ORF">B4167_0330</name>
</gene>
<protein>
    <submittedName>
        <fullName evidence="1">Uncharacterized protein</fullName>
    </submittedName>
</protein>
<reference evidence="1 2" key="1">
    <citation type="submission" date="2015-01" db="EMBL/GenBank/DDBJ databases">
        <title>Draft Genome Sequences of Four Bacillus thermoamylovorans Strains, Isolated From Food Products.</title>
        <authorList>
            <person name="Krawcyk A.O."/>
            <person name="Berendsen E.M."/>
            <person name="Eijlander R.T."/>
            <person name="de Jong A."/>
            <person name="Wells-Bennik M."/>
            <person name="Kuipers O.P."/>
        </authorList>
    </citation>
    <scope>NUCLEOTIDE SEQUENCE [LARGE SCALE GENOMIC DNA]</scope>
    <source>
        <strain evidence="1 2">B4167</strain>
    </source>
</reference>
<dbReference type="Proteomes" id="UP000032076">
    <property type="component" value="Unassembled WGS sequence"/>
</dbReference>
<proteinExistence type="predicted"/>
<sequence length="39" mass="4675">MRFKKLADEKFGNFRSIFGPSFYKVLYVASLINMKRGKW</sequence>
<organism evidence="1 2">
    <name type="scientific">Caldibacillus thermoamylovorans</name>
    <dbReference type="NCBI Taxonomy" id="35841"/>
    <lineage>
        <taxon>Bacteria</taxon>
        <taxon>Bacillati</taxon>
        <taxon>Bacillota</taxon>
        <taxon>Bacilli</taxon>
        <taxon>Bacillales</taxon>
        <taxon>Bacillaceae</taxon>
        <taxon>Caldibacillus</taxon>
    </lineage>
</organism>
<comment type="caution">
    <text evidence="1">The sequence shown here is derived from an EMBL/GenBank/DDBJ whole genome shotgun (WGS) entry which is preliminary data.</text>
</comment>
<dbReference type="EMBL" id="JXLU01000105">
    <property type="protein sequence ID" value="KIO71915.1"/>
    <property type="molecule type" value="Genomic_DNA"/>
</dbReference>